<reference evidence="3 4" key="1">
    <citation type="submission" date="2021-03" db="EMBL/GenBank/DDBJ databases">
        <title>Sequencing the genomes of 1000 actinobacteria strains.</title>
        <authorList>
            <person name="Klenk H.-P."/>
        </authorList>
    </citation>
    <scope>NUCLEOTIDE SEQUENCE [LARGE SCALE GENOMIC DNA]</scope>
    <source>
        <strain evidence="3 4">DSM 14566</strain>
    </source>
</reference>
<dbReference type="Pfam" id="PF25087">
    <property type="entry name" value="GMPPB_C"/>
    <property type="match status" value="1"/>
</dbReference>
<proteinExistence type="predicted"/>
<organism evidence="3 4">
    <name type="scientific">Brachybacterium sacelli</name>
    <dbReference type="NCBI Taxonomy" id="173364"/>
    <lineage>
        <taxon>Bacteria</taxon>
        <taxon>Bacillati</taxon>
        <taxon>Actinomycetota</taxon>
        <taxon>Actinomycetes</taxon>
        <taxon>Micrococcales</taxon>
        <taxon>Dermabacteraceae</taxon>
        <taxon>Brachybacterium</taxon>
    </lineage>
</organism>
<feature type="compositionally biased region" description="Basic and acidic residues" evidence="1">
    <location>
        <begin position="73"/>
        <end position="83"/>
    </location>
</feature>
<dbReference type="PANTHER" id="PTHR43300">
    <property type="entry name" value="ACETYLTRANSFERASE"/>
    <property type="match status" value="1"/>
</dbReference>
<dbReference type="InterPro" id="IPR056729">
    <property type="entry name" value="GMPPB_C"/>
</dbReference>
<feature type="region of interest" description="Disordered" evidence="1">
    <location>
        <begin position="64"/>
        <end position="92"/>
    </location>
</feature>
<dbReference type="Pfam" id="PF14602">
    <property type="entry name" value="Hexapep_2"/>
    <property type="match status" value="1"/>
</dbReference>
<accession>A0ABS4X2X1</accession>
<dbReference type="RefSeq" id="WP_209902885.1">
    <property type="nucleotide sequence ID" value="NZ_BAAAJW010000027.1"/>
</dbReference>
<evidence type="ECO:0000259" key="2">
    <source>
        <dbReference type="Pfam" id="PF25087"/>
    </source>
</evidence>
<evidence type="ECO:0000256" key="1">
    <source>
        <dbReference type="SAM" id="MobiDB-lite"/>
    </source>
</evidence>
<protein>
    <submittedName>
        <fullName evidence="3">UDP-3-O-[3-hydroxymyristoyl] glucosamine N-acyltransferase</fullName>
    </submittedName>
</protein>
<dbReference type="Proteomes" id="UP001519290">
    <property type="component" value="Unassembled WGS sequence"/>
</dbReference>
<dbReference type="InterPro" id="IPR011004">
    <property type="entry name" value="Trimer_LpxA-like_sf"/>
</dbReference>
<dbReference type="InterPro" id="IPR001451">
    <property type="entry name" value="Hexapep"/>
</dbReference>
<evidence type="ECO:0000313" key="4">
    <source>
        <dbReference type="Proteomes" id="UP001519290"/>
    </source>
</evidence>
<evidence type="ECO:0000313" key="3">
    <source>
        <dbReference type="EMBL" id="MBP2382810.1"/>
    </source>
</evidence>
<dbReference type="Gene3D" id="2.160.10.10">
    <property type="entry name" value="Hexapeptide repeat proteins"/>
    <property type="match status" value="5"/>
</dbReference>
<dbReference type="EMBL" id="JAGIOD010000001">
    <property type="protein sequence ID" value="MBP2382810.1"/>
    <property type="molecule type" value="Genomic_DNA"/>
</dbReference>
<dbReference type="InterPro" id="IPR050179">
    <property type="entry name" value="Trans_hexapeptide_repeat"/>
</dbReference>
<gene>
    <name evidence="3" type="ORF">JOF43_002767</name>
</gene>
<sequence length="525" mass="53889">MSSWNSPPRFARARSVLVGLLAVLLVALYGFAHRAELGQIVDELREALPVDRRMTTTRKELTMATKSRAAASPDEKVRKRDTGEQGNKGEFSAVSRGEADIRIPAPGTGASPILGEDAQVAATAELGDGVQIGGFGRIGEDVTISEGVSIGEGVVIRDGARIGAGTRIEDDASIGEGASVGEGTTIRQGAILQAGSAVGDGVELDEEVSVGEVAQLGRDVHVERFTRIGVRVTVDEGAVIGECSVLEDRSSIRHSVRLGDAVTIGKSTEIHAGSSVGNRSRVGALSRLEGTFGDELEVGARSRLLGGSTWGDNVEIGDGVKAGTDGRSRFADDTQLGDKTTLSGAVVAGELSTGEGVAIKGGSGTSELNGTIVIGAGSVLDGAIKLQDGTEIGESVEIHGPSGTFADEGATELDRDCEVLDRATIRSGARLGEHTIVGSAAEVGHAVTTGAGTDIFDKVRVGDFSVINGSMIGEGATVGHGAQTGYGAELGERSVIEDNVVIEPHARIEADGYIPRGAVVTETPH</sequence>
<dbReference type="SUPFAM" id="SSF51161">
    <property type="entry name" value="Trimeric LpxA-like enzymes"/>
    <property type="match status" value="3"/>
</dbReference>
<comment type="caution">
    <text evidence="3">The sequence shown here is derived from an EMBL/GenBank/DDBJ whole genome shotgun (WGS) entry which is preliminary data.</text>
</comment>
<feature type="domain" description="Mannose-1-phosphate guanyltransferase C-terminal" evidence="2">
    <location>
        <begin position="153"/>
        <end position="247"/>
    </location>
</feature>
<name>A0ABS4X2X1_9MICO</name>
<keyword evidence="4" id="KW-1185">Reference proteome</keyword>